<dbReference type="InterPro" id="IPR014001">
    <property type="entry name" value="Helicase_ATP-bd"/>
</dbReference>
<dbReference type="PANTHER" id="PTHR47396:SF1">
    <property type="entry name" value="ATP-DEPENDENT HELICASE IRC3-RELATED"/>
    <property type="match status" value="1"/>
</dbReference>
<gene>
    <name evidence="6" type="ORF">BIGDOG_46</name>
</gene>
<evidence type="ECO:0000313" key="7">
    <source>
        <dbReference type="Proteomes" id="UP000595656"/>
    </source>
</evidence>
<evidence type="ECO:0000259" key="5">
    <source>
        <dbReference type="PROSITE" id="PS51194"/>
    </source>
</evidence>
<sequence length="565" mass="62863">MFQNRKYQDDAVNKTEKYWITHPGKAPLIVLPTGSGKSVVVADLCKLMQTKYAAYNPRGIITVPSKELCIQNADKLRKILPPEISVGMYSASVGVKQASADIVVATIGSVRKYPEELGYRSYWLNDECHLASPNGTGSYWQFLNGMHEVNKKIGVPYCYAGLTATPFKGNGVFITDGKKPMYRGIAHETKMSELLMAGYLSPLVNPQSSVSTRIDTSNIKMSGDDFNIADLSERTKEYLYSCAMEAKVLAAERNKWMAFLPDVSSANDFCKILNQLEVTAAVVTGDTPSAERERLIEQFKNGYIRCLITVIALTTGFDVPDIDCILWMRSTHSLVLYVQGAGRGTRTAPGKENCMWIDFTDTTERLGAVDQVKGRPASRNIKKATAPCIICENCGEQWTPASKEVCIEYYRNEKGAFILDESGARIQIAGCGHVMRVPDPLDPRYASSAEIMATVNPYPEFPVSEITAKVLKSKIGKDYIRIEFFSGMNKVADHNIYFGVIGMTQESAIWWRLLTGDNMLHHNSVTACMNFISNQTIFNKSLGINSIILDRTQNAKYPKLKEVIR</sequence>
<evidence type="ECO:0000256" key="2">
    <source>
        <dbReference type="ARBA" id="ARBA00014531"/>
    </source>
</evidence>
<feature type="domain" description="Helicase C-terminal" evidence="5">
    <location>
        <begin position="243"/>
        <end position="389"/>
    </location>
</feature>
<dbReference type="PROSITE" id="PS51192">
    <property type="entry name" value="HELICASE_ATP_BIND_1"/>
    <property type="match status" value="1"/>
</dbReference>
<keyword evidence="3" id="KW-1048">Host nucleus</keyword>
<proteinExistence type="predicted"/>
<dbReference type="PANTHER" id="PTHR47396">
    <property type="entry name" value="TYPE I RESTRICTION ENZYME ECOKI R PROTEIN"/>
    <property type="match status" value="1"/>
</dbReference>
<dbReference type="PROSITE" id="PS51194">
    <property type="entry name" value="HELICASE_CTER"/>
    <property type="match status" value="1"/>
</dbReference>
<evidence type="ECO:0000313" key="6">
    <source>
        <dbReference type="EMBL" id="QPX75150.1"/>
    </source>
</evidence>
<keyword evidence="6" id="KW-0347">Helicase</keyword>
<dbReference type="GO" id="GO:0003677">
    <property type="term" value="F:DNA binding"/>
    <property type="evidence" value="ECO:0007669"/>
    <property type="project" value="InterPro"/>
</dbReference>
<dbReference type="InterPro" id="IPR027417">
    <property type="entry name" value="P-loop_NTPase"/>
</dbReference>
<dbReference type="GO" id="GO:0004386">
    <property type="term" value="F:helicase activity"/>
    <property type="evidence" value="ECO:0007669"/>
    <property type="project" value="UniProtKB-KW"/>
</dbReference>
<feature type="domain" description="Helicase ATP-binding" evidence="4">
    <location>
        <begin position="18"/>
        <end position="184"/>
    </location>
</feature>
<dbReference type="GO" id="GO:0016787">
    <property type="term" value="F:hydrolase activity"/>
    <property type="evidence" value="ECO:0007669"/>
    <property type="project" value="InterPro"/>
</dbReference>
<reference evidence="6 7" key="1">
    <citation type="submission" date="2020-09" db="EMBL/GenBank/DDBJ databases">
        <authorList>
            <person name="Hogan T.J."/>
            <person name="Wilson M.E."/>
            <person name="Walker J.K."/>
            <person name="Johnson L."/>
            <person name="Sharma R."/>
            <person name="Grose J.H."/>
        </authorList>
    </citation>
    <scope>NUCLEOTIDE SEQUENCE [LARGE SCALE GENOMIC DNA]</scope>
</reference>
<organism evidence="6 7">
    <name type="scientific">Serratia phage vB_SmaS_Bigdog</name>
    <dbReference type="NCBI Taxonomy" id="2777364"/>
    <lineage>
        <taxon>Viruses</taxon>
        <taxon>Duplodnaviria</taxon>
        <taxon>Heunggongvirae</taxon>
        <taxon>Uroviricota</taxon>
        <taxon>Caudoviricetes</taxon>
        <taxon>Bonzeevirus</taxon>
        <taxon>Bonzeevirus bigdog</taxon>
    </lineage>
</organism>
<dbReference type="InterPro" id="IPR050742">
    <property type="entry name" value="Helicase_Restrict-Modif_Enz"/>
</dbReference>
<dbReference type="SUPFAM" id="SSF52540">
    <property type="entry name" value="P-loop containing nucleoside triphosphate hydrolases"/>
    <property type="match status" value="1"/>
</dbReference>
<dbReference type="GO" id="GO:0005524">
    <property type="term" value="F:ATP binding"/>
    <property type="evidence" value="ECO:0007669"/>
    <property type="project" value="InterPro"/>
</dbReference>
<dbReference type="Gene3D" id="3.40.50.300">
    <property type="entry name" value="P-loop containing nucleotide triphosphate hydrolases"/>
    <property type="match status" value="2"/>
</dbReference>
<keyword evidence="6" id="KW-0067">ATP-binding</keyword>
<evidence type="ECO:0000256" key="1">
    <source>
        <dbReference type="ARBA" id="ARBA00004147"/>
    </source>
</evidence>
<dbReference type="Pfam" id="PF00271">
    <property type="entry name" value="Helicase_C"/>
    <property type="match status" value="1"/>
</dbReference>
<name>A0A7T3NA25_9CAUD</name>
<dbReference type="InterPro" id="IPR001650">
    <property type="entry name" value="Helicase_C-like"/>
</dbReference>
<accession>A0A7T3NA25</accession>
<keyword evidence="6" id="KW-0547">Nucleotide-binding</keyword>
<evidence type="ECO:0000256" key="3">
    <source>
        <dbReference type="ARBA" id="ARBA00022562"/>
    </source>
</evidence>
<protein>
    <recommendedName>
        <fullName evidence="2">Replication-associated protein</fullName>
    </recommendedName>
</protein>
<dbReference type="EMBL" id="MW021763">
    <property type="protein sequence ID" value="QPX75150.1"/>
    <property type="molecule type" value="Genomic_DNA"/>
</dbReference>
<dbReference type="SMART" id="SM00490">
    <property type="entry name" value="HELICc"/>
    <property type="match status" value="1"/>
</dbReference>
<dbReference type="InterPro" id="IPR006935">
    <property type="entry name" value="Helicase/UvrB_N"/>
</dbReference>
<keyword evidence="7" id="KW-1185">Reference proteome</keyword>
<dbReference type="SMART" id="SM00487">
    <property type="entry name" value="DEXDc"/>
    <property type="match status" value="1"/>
</dbReference>
<comment type="subcellular location">
    <subcellularLocation>
        <location evidence="1">Host nucleus</location>
    </subcellularLocation>
</comment>
<dbReference type="Pfam" id="PF04851">
    <property type="entry name" value="ResIII"/>
    <property type="match status" value="1"/>
</dbReference>
<keyword evidence="6" id="KW-0378">Hydrolase</keyword>
<dbReference type="Proteomes" id="UP000595656">
    <property type="component" value="Segment"/>
</dbReference>
<evidence type="ECO:0000259" key="4">
    <source>
        <dbReference type="PROSITE" id="PS51192"/>
    </source>
</evidence>